<dbReference type="InterPro" id="IPR009057">
    <property type="entry name" value="Homeodomain-like_sf"/>
</dbReference>
<dbReference type="InterPro" id="IPR036271">
    <property type="entry name" value="Tet_transcr_reg_TetR-rel_C_sf"/>
</dbReference>
<dbReference type="InterPro" id="IPR001647">
    <property type="entry name" value="HTH_TetR"/>
</dbReference>
<dbReference type="SUPFAM" id="SSF48498">
    <property type="entry name" value="Tetracyclin repressor-like, C-terminal domain"/>
    <property type="match status" value="1"/>
</dbReference>
<dbReference type="Pfam" id="PF00440">
    <property type="entry name" value="TetR_N"/>
    <property type="match status" value="1"/>
</dbReference>
<evidence type="ECO:0000256" key="3">
    <source>
        <dbReference type="SAM" id="MobiDB-lite"/>
    </source>
</evidence>
<protein>
    <submittedName>
        <fullName evidence="5">Helix-turn-helix transcriptional regulator</fullName>
    </submittedName>
</protein>
<feature type="DNA-binding region" description="H-T-H motif" evidence="2">
    <location>
        <begin position="43"/>
        <end position="62"/>
    </location>
</feature>
<dbReference type="KEGG" id="roy:G3A56_26570"/>
<dbReference type="Proteomes" id="UP000464865">
    <property type="component" value="Plasmid p5"/>
</dbReference>
<evidence type="ECO:0000256" key="2">
    <source>
        <dbReference type="PROSITE-ProRule" id="PRU00335"/>
    </source>
</evidence>
<feature type="domain" description="HTH tetR-type" evidence="4">
    <location>
        <begin position="20"/>
        <end position="80"/>
    </location>
</feature>
<evidence type="ECO:0000313" key="5">
    <source>
        <dbReference type="EMBL" id="QIB41492.1"/>
    </source>
</evidence>
<feature type="region of interest" description="Disordered" evidence="3">
    <location>
        <begin position="1"/>
        <end position="20"/>
    </location>
</feature>
<feature type="compositionally biased region" description="Basic residues" evidence="3">
    <location>
        <begin position="1"/>
        <end position="14"/>
    </location>
</feature>
<dbReference type="PANTHER" id="PTHR30055:SF223">
    <property type="entry name" value="HTH-TYPE TRANSCRIPTIONAL REGULATOR UIDR"/>
    <property type="match status" value="1"/>
</dbReference>
<gene>
    <name evidence="5" type="ORF">G3A56_26570</name>
</gene>
<accession>A0A7L5BRG5</accession>
<keyword evidence="1 2" id="KW-0238">DNA-binding</keyword>
<geneLocation type="plasmid" evidence="5 6">
    <name>p5</name>
</geneLocation>
<evidence type="ECO:0000313" key="6">
    <source>
        <dbReference type="Proteomes" id="UP000464865"/>
    </source>
</evidence>
<keyword evidence="5" id="KW-0614">Plasmid</keyword>
<dbReference type="InterPro" id="IPR039536">
    <property type="entry name" value="TetR_C_Proteobacteria"/>
</dbReference>
<organism evidence="5 6">
    <name type="scientific">Rhizobium oryzihabitans</name>
    <dbReference type="NCBI Taxonomy" id="2267833"/>
    <lineage>
        <taxon>Bacteria</taxon>
        <taxon>Pseudomonadati</taxon>
        <taxon>Pseudomonadota</taxon>
        <taxon>Alphaproteobacteria</taxon>
        <taxon>Hyphomicrobiales</taxon>
        <taxon>Rhizobiaceae</taxon>
        <taxon>Rhizobium/Agrobacterium group</taxon>
        <taxon>Rhizobium</taxon>
    </lineage>
</organism>
<reference evidence="5 6" key="1">
    <citation type="submission" date="2020-02" db="EMBL/GenBank/DDBJ databases">
        <title>Plant-Promoting Endophytic Bacterium Rhizobium oryzihabitans sp. nov., Isolated from the Root of Rice.</title>
        <authorList>
            <person name="zhao J."/>
            <person name="Zhang G."/>
        </authorList>
    </citation>
    <scope>NUCLEOTIDE SEQUENCE [LARGE SCALE GENOMIC DNA]</scope>
    <source>
        <strain evidence="5 6">M15</strain>
        <plasmid evidence="5 6">p5</plasmid>
    </source>
</reference>
<dbReference type="AlphaFoldDB" id="A0A7L5BRG5"/>
<name>A0A7L5BRG5_9HYPH</name>
<dbReference type="Pfam" id="PF14246">
    <property type="entry name" value="TetR_C_7"/>
    <property type="match status" value="1"/>
</dbReference>
<dbReference type="SUPFAM" id="SSF46689">
    <property type="entry name" value="Homeodomain-like"/>
    <property type="match status" value="1"/>
</dbReference>
<dbReference type="GO" id="GO:0000976">
    <property type="term" value="F:transcription cis-regulatory region binding"/>
    <property type="evidence" value="ECO:0007669"/>
    <property type="project" value="TreeGrafter"/>
</dbReference>
<dbReference type="PROSITE" id="PS50977">
    <property type="entry name" value="HTH_TETR_2"/>
    <property type="match status" value="1"/>
</dbReference>
<proteinExistence type="predicted"/>
<sequence length="213" mass="23043">MDDNKAKRRGRGRPPARSAEETAGVIVEAAITEFLTSGYAQTSVEAVARRVGISTRTLYRLVENKAALFRMAAESRIEASLASPDTAGTAQSGVEEQLAQIVLGYARLFLSEEAARTARLVMAEMDQFPEVGASYREMALKVSDTLEAHIRRLAAAGKIACPEPALAADLLRGMIIGPQRQMLLGLRPPMGAVELEAWAASCVRMFLYGCTRL</sequence>
<dbReference type="EMBL" id="CP048637">
    <property type="protein sequence ID" value="QIB41492.1"/>
    <property type="molecule type" value="Genomic_DNA"/>
</dbReference>
<dbReference type="GO" id="GO:0003700">
    <property type="term" value="F:DNA-binding transcription factor activity"/>
    <property type="evidence" value="ECO:0007669"/>
    <property type="project" value="TreeGrafter"/>
</dbReference>
<dbReference type="PANTHER" id="PTHR30055">
    <property type="entry name" value="HTH-TYPE TRANSCRIPTIONAL REGULATOR RUTR"/>
    <property type="match status" value="1"/>
</dbReference>
<evidence type="ECO:0000256" key="1">
    <source>
        <dbReference type="ARBA" id="ARBA00023125"/>
    </source>
</evidence>
<dbReference type="InterPro" id="IPR050109">
    <property type="entry name" value="HTH-type_TetR-like_transc_reg"/>
</dbReference>
<dbReference type="Gene3D" id="1.10.357.10">
    <property type="entry name" value="Tetracycline Repressor, domain 2"/>
    <property type="match status" value="1"/>
</dbReference>
<keyword evidence="6" id="KW-1185">Reference proteome</keyword>
<evidence type="ECO:0000259" key="4">
    <source>
        <dbReference type="PROSITE" id="PS50977"/>
    </source>
</evidence>